<reference evidence="2 3" key="1">
    <citation type="journal article" date="2012" name="Genome Biol.">
        <title>Genome and low-iron response of an oceanic diatom adapted to chronic iron limitation.</title>
        <authorList>
            <person name="Lommer M."/>
            <person name="Specht M."/>
            <person name="Roy A.S."/>
            <person name="Kraemer L."/>
            <person name="Andreson R."/>
            <person name="Gutowska M.A."/>
            <person name="Wolf J."/>
            <person name="Bergner S.V."/>
            <person name="Schilhabel M.B."/>
            <person name="Klostermeier U.C."/>
            <person name="Beiko R.G."/>
            <person name="Rosenstiel P."/>
            <person name="Hippler M."/>
            <person name="Laroche J."/>
        </authorList>
    </citation>
    <scope>NUCLEOTIDE SEQUENCE [LARGE SCALE GENOMIC DNA]</scope>
    <source>
        <strain evidence="2 3">CCMP1005</strain>
    </source>
</reference>
<name>K0SNE1_THAOC</name>
<feature type="region of interest" description="Disordered" evidence="1">
    <location>
        <begin position="76"/>
        <end position="99"/>
    </location>
</feature>
<keyword evidence="3" id="KW-1185">Reference proteome</keyword>
<gene>
    <name evidence="2" type="ORF">THAOC_11165</name>
</gene>
<organism evidence="2 3">
    <name type="scientific">Thalassiosira oceanica</name>
    <name type="common">Marine diatom</name>
    <dbReference type="NCBI Taxonomy" id="159749"/>
    <lineage>
        <taxon>Eukaryota</taxon>
        <taxon>Sar</taxon>
        <taxon>Stramenopiles</taxon>
        <taxon>Ochrophyta</taxon>
        <taxon>Bacillariophyta</taxon>
        <taxon>Coscinodiscophyceae</taxon>
        <taxon>Thalassiosirophycidae</taxon>
        <taxon>Thalassiosirales</taxon>
        <taxon>Thalassiosiraceae</taxon>
        <taxon>Thalassiosira</taxon>
    </lineage>
</organism>
<accession>K0SNE1</accession>
<feature type="compositionally biased region" description="Low complexity" evidence="1">
    <location>
        <begin position="80"/>
        <end position="95"/>
    </location>
</feature>
<evidence type="ECO:0000256" key="1">
    <source>
        <dbReference type="SAM" id="MobiDB-lite"/>
    </source>
</evidence>
<dbReference type="InterPro" id="IPR011047">
    <property type="entry name" value="Quinoprotein_ADH-like_sf"/>
</dbReference>
<feature type="region of interest" description="Disordered" evidence="1">
    <location>
        <begin position="148"/>
        <end position="173"/>
    </location>
</feature>
<dbReference type="AlphaFoldDB" id="K0SNE1"/>
<proteinExistence type="predicted"/>
<protein>
    <submittedName>
        <fullName evidence="2">Uncharacterized protein</fullName>
    </submittedName>
</protein>
<evidence type="ECO:0000313" key="2">
    <source>
        <dbReference type="EMBL" id="EJK67763.1"/>
    </source>
</evidence>
<feature type="non-terminal residue" evidence="2">
    <location>
        <position position="1"/>
    </location>
</feature>
<dbReference type="Proteomes" id="UP000266841">
    <property type="component" value="Unassembled WGS sequence"/>
</dbReference>
<sequence length="528" mass="55603">LSDSEAGMEVVSRVVAIRHDPDVEDMEVLWTTELEGIIEGTPVVGSDGDMVYFTMNTFGPTRAVTPRPTVSPTAAKVETEAPATSAPVTSAPVTSEPTLSPDGAFVEAGDMTGDAEESTSTTAVPVETFTLAPVPNLAESALPRRTTRLPRKGPAKAPTPFTFNFSSPSPGYNAPGRRLAGSSKMKQRRLRNLQLASETGTGKLVVLSHSRSGAPIYEFDSRSLPNVQRHAFAAAGIARSPRYGNYAGGEGNRQDVVMWASRGGADARGETFLFQLPKDFDPADGGDVNTDGLEVRVMESVGWTTGTSPTFSSDGLGVYFARSGNRYVGWNEDREFDVISNFGGALPPVDEGGSALRPIVLTDGNDKMIIATADHDKIFALDATGPTATGIYWLVQGLGVQSIPTTPIVSPDGEVVYLGKGSAVHGINATDGARLWGQDGFVQDPRVPVPPGRWDVNHGAQGGGGDTHTGTDRGSLVRALDRELGNALGRAISGRVGVAVDDDGADGERRADGELPPEPQPGLRLPQR</sequence>
<feature type="region of interest" description="Disordered" evidence="1">
    <location>
        <begin position="499"/>
        <end position="528"/>
    </location>
</feature>
<dbReference type="SUPFAM" id="SSF50998">
    <property type="entry name" value="Quinoprotein alcohol dehydrogenase-like"/>
    <property type="match status" value="1"/>
</dbReference>
<feature type="compositionally biased region" description="Polar residues" evidence="1">
    <location>
        <begin position="161"/>
        <end position="170"/>
    </location>
</feature>
<evidence type="ECO:0000313" key="3">
    <source>
        <dbReference type="Proteomes" id="UP000266841"/>
    </source>
</evidence>
<comment type="caution">
    <text evidence="2">The sequence shown here is derived from an EMBL/GenBank/DDBJ whole genome shotgun (WGS) entry which is preliminary data.</text>
</comment>
<dbReference type="EMBL" id="AGNL01012660">
    <property type="protein sequence ID" value="EJK67763.1"/>
    <property type="molecule type" value="Genomic_DNA"/>
</dbReference>